<evidence type="ECO:0000256" key="1">
    <source>
        <dbReference type="SAM" id="Coils"/>
    </source>
</evidence>
<dbReference type="OrthoDB" id="1432119at2"/>
<protein>
    <submittedName>
        <fullName evidence="2">Uncharacterized protein</fullName>
    </submittedName>
</protein>
<evidence type="ECO:0000313" key="2">
    <source>
        <dbReference type="EMBL" id="TYP98363.1"/>
    </source>
</evidence>
<keyword evidence="3" id="KW-1185">Reference proteome</keyword>
<dbReference type="EMBL" id="VNHX01000001">
    <property type="protein sequence ID" value="TYP98363.1"/>
    <property type="molecule type" value="Genomic_DNA"/>
</dbReference>
<reference evidence="2 3" key="1">
    <citation type="submission" date="2019-07" db="EMBL/GenBank/DDBJ databases">
        <title>Genomic Encyclopedia of Archaeal and Bacterial Type Strains, Phase II (KMG-II): from individual species to whole genera.</title>
        <authorList>
            <person name="Goeker M."/>
        </authorList>
    </citation>
    <scope>NUCLEOTIDE SEQUENCE [LARGE SCALE GENOMIC DNA]</scope>
    <source>
        <strain evidence="2 3">DSM 18850</strain>
    </source>
</reference>
<dbReference type="AlphaFoldDB" id="A0A5S5DQX8"/>
<name>A0A5S5DQX8_9SPHI</name>
<dbReference type="Proteomes" id="UP000325105">
    <property type="component" value="Unassembled WGS sequence"/>
</dbReference>
<accession>A0A5S5DQX8</accession>
<proteinExistence type="predicted"/>
<keyword evidence="1" id="KW-0175">Coiled coil</keyword>
<feature type="coiled-coil region" evidence="1">
    <location>
        <begin position="150"/>
        <end position="177"/>
    </location>
</feature>
<dbReference type="RefSeq" id="WP_148906953.1">
    <property type="nucleotide sequence ID" value="NZ_VNHX01000001.1"/>
</dbReference>
<organism evidence="2 3">
    <name type="scientific">Sphingobacterium allocomposti</name>
    <dbReference type="NCBI Taxonomy" id="415956"/>
    <lineage>
        <taxon>Bacteria</taxon>
        <taxon>Pseudomonadati</taxon>
        <taxon>Bacteroidota</taxon>
        <taxon>Sphingobacteriia</taxon>
        <taxon>Sphingobacteriales</taxon>
        <taxon>Sphingobacteriaceae</taxon>
        <taxon>Sphingobacterium</taxon>
    </lineage>
</organism>
<sequence>MSLHKHPELKEAVLRLPQKEKDKLLVRLIGKDKMLMKQLHFQLLEDQVDLADRIEGLKQQLSTLLSDSRNRVKNLPVFSSYKELHAVLRQASGLINEHEKITKDRFSEVECRLLILKEAFERYPRLFEGSALYSAQKLKEYTKGRVKTTINKYEKLHEDLQFDLRELADAVREFAEEKQLA</sequence>
<comment type="caution">
    <text evidence="2">The sequence shown here is derived from an EMBL/GenBank/DDBJ whole genome shotgun (WGS) entry which is preliminary data.</text>
</comment>
<evidence type="ECO:0000313" key="3">
    <source>
        <dbReference type="Proteomes" id="UP000325105"/>
    </source>
</evidence>
<gene>
    <name evidence="2" type="ORF">BC792_10117</name>
</gene>